<evidence type="ECO:0000313" key="10">
    <source>
        <dbReference type="EMBL" id="VAW41827.1"/>
    </source>
</evidence>
<dbReference type="Pfam" id="PF00763">
    <property type="entry name" value="THF_DHG_CYH"/>
    <property type="match status" value="1"/>
</dbReference>
<dbReference type="InterPro" id="IPR020867">
    <property type="entry name" value="THF_DH/CycHdrlase_CS"/>
</dbReference>
<proteinExistence type="inferred from homology"/>
<keyword evidence="3" id="KW-0554">One-carbon metabolism</keyword>
<evidence type="ECO:0000256" key="5">
    <source>
        <dbReference type="ARBA" id="ARBA00022857"/>
    </source>
</evidence>
<dbReference type="AlphaFoldDB" id="A0A3B0VTN0"/>
<evidence type="ECO:0000256" key="6">
    <source>
        <dbReference type="ARBA" id="ARBA00023002"/>
    </source>
</evidence>
<evidence type="ECO:0000256" key="7">
    <source>
        <dbReference type="ARBA" id="ARBA00023268"/>
    </source>
</evidence>
<dbReference type="EC" id="3.5.4.9" evidence="10"/>
<keyword evidence="7" id="KW-0511">Multifunctional enzyme</keyword>
<dbReference type="GO" id="GO:0035999">
    <property type="term" value="P:tetrahydrofolate interconversion"/>
    <property type="evidence" value="ECO:0007669"/>
    <property type="project" value="TreeGrafter"/>
</dbReference>
<dbReference type="InterPro" id="IPR020630">
    <property type="entry name" value="THF_DH/CycHdrlase_cat_dom"/>
</dbReference>
<keyword evidence="4 10" id="KW-0378">Hydrolase</keyword>
<evidence type="ECO:0000259" key="9">
    <source>
        <dbReference type="Pfam" id="PF02882"/>
    </source>
</evidence>
<dbReference type="EMBL" id="UOEX01000401">
    <property type="protein sequence ID" value="VAW41827.1"/>
    <property type="molecule type" value="Genomic_DNA"/>
</dbReference>
<feature type="domain" description="Tetrahydrofolate dehydrogenase/cyclohydrolase NAD(P)-binding" evidence="9">
    <location>
        <begin position="140"/>
        <end position="290"/>
    </location>
</feature>
<evidence type="ECO:0000256" key="3">
    <source>
        <dbReference type="ARBA" id="ARBA00022563"/>
    </source>
</evidence>
<dbReference type="NCBIfam" id="NF010783">
    <property type="entry name" value="PRK14186.1"/>
    <property type="match status" value="1"/>
</dbReference>
<sequence>MSAKILSGTETAKTIREELKQEITELREKHNVVPGLVTILVGEDPASEVYVGAKERTSKNLGIYSERYDMPADTSEEDLLALVDKCNKNDKLHGILVQLPLPKHINEANILYAIDPDKDVDGFHPVNIGKMMLGEKCFLPCTPHGMLEILKRNNIETSGKEVVVLGRSNIVGKPIANLMLQKREGGNATVTLCHTRTRDTAFHTKRADILIAAVGVPKMVTADMVKEGAVILDVGVNRIGKTAEGKSILAGDVDFEAVKDKVSAITPVPGGIGPMTITMLMMNTVQAAKSAAGLL</sequence>
<feature type="domain" description="Tetrahydrofolate dehydrogenase/cyclohydrolase catalytic" evidence="8">
    <location>
        <begin position="6"/>
        <end position="121"/>
    </location>
</feature>
<gene>
    <name evidence="10" type="ORF">MNBD_DELTA03-78</name>
</gene>
<dbReference type="CDD" id="cd01080">
    <property type="entry name" value="NAD_bind_m-THF_DH_Cyclohyd"/>
    <property type="match status" value="1"/>
</dbReference>
<comment type="subunit">
    <text evidence="2">Homodimer.</text>
</comment>
<dbReference type="FunFam" id="3.40.50.10860:FF:000005">
    <property type="entry name" value="C-1-tetrahydrofolate synthase, cytoplasmic, putative"/>
    <property type="match status" value="1"/>
</dbReference>
<dbReference type="SUPFAM" id="SSF51735">
    <property type="entry name" value="NAD(P)-binding Rossmann-fold domains"/>
    <property type="match status" value="1"/>
</dbReference>
<comment type="pathway">
    <text evidence="1">One-carbon metabolism; tetrahydrofolate interconversion.</text>
</comment>
<dbReference type="InterPro" id="IPR000672">
    <property type="entry name" value="THF_DH/CycHdrlase"/>
</dbReference>
<dbReference type="Pfam" id="PF02882">
    <property type="entry name" value="THF_DHG_CYH_C"/>
    <property type="match status" value="1"/>
</dbReference>
<organism evidence="10">
    <name type="scientific">hydrothermal vent metagenome</name>
    <dbReference type="NCBI Taxonomy" id="652676"/>
    <lineage>
        <taxon>unclassified sequences</taxon>
        <taxon>metagenomes</taxon>
        <taxon>ecological metagenomes</taxon>
    </lineage>
</organism>
<dbReference type="PANTHER" id="PTHR48099:SF5">
    <property type="entry name" value="C-1-TETRAHYDROFOLATE SYNTHASE, CYTOPLASMIC"/>
    <property type="match status" value="1"/>
</dbReference>
<dbReference type="SUPFAM" id="SSF53223">
    <property type="entry name" value="Aminoacid dehydrogenase-like, N-terminal domain"/>
    <property type="match status" value="1"/>
</dbReference>
<accession>A0A3B0VTN0</accession>
<keyword evidence="5" id="KW-0521">NADP</keyword>
<dbReference type="PRINTS" id="PR00085">
    <property type="entry name" value="THFDHDRGNASE"/>
</dbReference>
<dbReference type="InterPro" id="IPR036291">
    <property type="entry name" value="NAD(P)-bd_dom_sf"/>
</dbReference>
<dbReference type="PROSITE" id="PS00767">
    <property type="entry name" value="THF_DHG_CYH_2"/>
    <property type="match status" value="1"/>
</dbReference>
<evidence type="ECO:0000259" key="8">
    <source>
        <dbReference type="Pfam" id="PF00763"/>
    </source>
</evidence>
<dbReference type="GO" id="GO:0004488">
    <property type="term" value="F:methylenetetrahydrofolate dehydrogenase (NADP+) activity"/>
    <property type="evidence" value="ECO:0007669"/>
    <property type="project" value="UniProtKB-EC"/>
</dbReference>
<dbReference type="Gene3D" id="3.40.50.720">
    <property type="entry name" value="NAD(P)-binding Rossmann-like Domain"/>
    <property type="match status" value="1"/>
</dbReference>
<dbReference type="HAMAP" id="MF_01576">
    <property type="entry name" value="THF_DHG_CYH"/>
    <property type="match status" value="1"/>
</dbReference>
<dbReference type="GO" id="GO:0005829">
    <property type="term" value="C:cytosol"/>
    <property type="evidence" value="ECO:0007669"/>
    <property type="project" value="TreeGrafter"/>
</dbReference>
<reference evidence="10" key="1">
    <citation type="submission" date="2018-06" db="EMBL/GenBank/DDBJ databases">
        <authorList>
            <person name="Zhirakovskaya E."/>
        </authorList>
    </citation>
    <scope>NUCLEOTIDE SEQUENCE</scope>
</reference>
<protein>
    <submittedName>
        <fullName evidence="10">Methenyltetrahydrofolate cyclohydrolase / Methylenetetrahydrofolate dehydrogenase (NADP+)</fullName>
        <ecNumber evidence="10">1.5.1.5</ecNumber>
        <ecNumber evidence="10">3.5.4.9</ecNumber>
    </submittedName>
</protein>
<dbReference type="Gene3D" id="3.40.50.10860">
    <property type="entry name" value="Leucine Dehydrogenase, chain A, domain 1"/>
    <property type="match status" value="1"/>
</dbReference>
<dbReference type="InterPro" id="IPR046346">
    <property type="entry name" value="Aminoacid_DH-like_N_sf"/>
</dbReference>
<evidence type="ECO:0000256" key="4">
    <source>
        <dbReference type="ARBA" id="ARBA00022801"/>
    </source>
</evidence>
<dbReference type="FunFam" id="3.40.50.720:FF:000189">
    <property type="entry name" value="Bifunctional protein FolD"/>
    <property type="match status" value="1"/>
</dbReference>
<dbReference type="InterPro" id="IPR020631">
    <property type="entry name" value="THF_DH/CycHdrlase_NAD-bd_dom"/>
</dbReference>
<evidence type="ECO:0000256" key="2">
    <source>
        <dbReference type="ARBA" id="ARBA00011738"/>
    </source>
</evidence>
<evidence type="ECO:0000256" key="1">
    <source>
        <dbReference type="ARBA" id="ARBA00004777"/>
    </source>
</evidence>
<name>A0A3B0VTN0_9ZZZZ</name>
<keyword evidence="6 10" id="KW-0560">Oxidoreductase</keyword>
<dbReference type="EC" id="1.5.1.5" evidence="10"/>
<dbReference type="PANTHER" id="PTHR48099">
    <property type="entry name" value="C-1-TETRAHYDROFOLATE SYNTHASE, CYTOPLASMIC-RELATED"/>
    <property type="match status" value="1"/>
</dbReference>
<dbReference type="GO" id="GO:0004477">
    <property type="term" value="F:methenyltetrahydrofolate cyclohydrolase activity"/>
    <property type="evidence" value="ECO:0007669"/>
    <property type="project" value="UniProtKB-EC"/>
</dbReference>